<dbReference type="EMBL" id="BART01036437">
    <property type="protein sequence ID" value="GAH10953.1"/>
    <property type="molecule type" value="Genomic_DNA"/>
</dbReference>
<protein>
    <recommendedName>
        <fullName evidence="2">Disulfide reductase</fullName>
    </recommendedName>
</protein>
<evidence type="ECO:0000313" key="1">
    <source>
        <dbReference type="EMBL" id="GAH10953.1"/>
    </source>
</evidence>
<comment type="caution">
    <text evidence="1">The sequence shown here is derived from an EMBL/GenBank/DDBJ whole genome shotgun (WGS) entry which is preliminary data.</text>
</comment>
<sequence length="154" mass="17140">MNNDIRVGVFVCDCGTNIARTVNVPQVVEYAKGLKNVIFAEEGKWSCSVDYLAKLQEAIKEHNLNRVVIASCTPRTHEPLFKKTVKEAGLNPYLLEFVSIREQASWVHMDDPVRATEKAKDLVKMGVAKAILLELGEDFRLPVKQDCLIIGGGL</sequence>
<dbReference type="AlphaFoldDB" id="X1EQQ9"/>
<gene>
    <name evidence="1" type="ORF">S01H4_61451</name>
</gene>
<proteinExistence type="predicted"/>
<feature type="non-terminal residue" evidence="1">
    <location>
        <position position="154"/>
    </location>
</feature>
<accession>X1EQQ9</accession>
<name>X1EQQ9_9ZZZZ</name>
<evidence type="ECO:0008006" key="2">
    <source>
        <dbReference type="Google" id="ProtNLM"/>
    </source>
</evidence>
<organism evidence="1">
    <name type="scientific">marine sediment metagenome</name>
    <dbReference type="NCBI Taxonomy" id="412755"/>
    <lineage>
        <taxon>unclassified sequences</taxon>
        <taxon>metagenomes</taxon>
        <taxon>ecological metagenomes</taxon>
    </lineage>
</organism>
<reference evidence="1" key="1">
    <citation type="journal article" date="2014" name="Front. Microbiol.">
        <title>High frequency of phylogenetically diverse reductive dehalogenase-homologous genes in deep subseafloor sedimentary metagenomes.</title>
        <authorList>
            <person name="Kawai M."/>
            <person name="Futagami T."/>
            <person name="Toyoda A."/>
            <person name="Takaki Y."/>
            <person name="Nishi S."/>
            <person name="Hori S."/>
            <person name="Arai W."/>
            <person name="Tsubouchi T."/>
            <person name="Morono Y."/>
            <person name="Uchiyama I."/>
            <person name="Ito T."/>
            <person name="Fujiyama A."/>
            <person name="Inagaki F."/>
            <person name="Takami H."/>
        </authorList>
    </citation>
    <scope>NUCLEOTIDE SEQUENCE</scope>
    <source>
        <strain evidence="1">Expedition CK06-06</strain>
    </source>
</reference>